<dbReference type="InterPro" id="IPR054350">
    <property type="entry name" value="PurT/PurK_preATP-grasp"/>
</dbReference>
<gene>
    <name evidence="8" type="ORF">S40285_06330</name>
</gene>
<evidence type="ECO:0000256" key="3">
    <source>
        <dbReference type="ARBA" id="ARBA00022840"/>
    </source>
</evidence>
<dbReference type="InterPro" id="IPR003135">
    <property type="entry name" value="ATP-grasp_carboxylate-amine"/>
</dbReference>
<dbReference type="Gene3D" id="3.30.470.20">
    <property type="entry name" value="ATP-grasp fold, B domain"/>
    <property type="match status" value="1"/>
</dbReference>
<dbReference type="GO" id="GO:0005524">
    <property type="term" value="F:ATP binding"/>
    <property type="evidence" value="ECO:0007669"/>
    <property type="project" value="UniProtKB-UniRule"/>
</dbReference>
<feature type="region of interest" description="Disordered" evidence="6">
    <location>
        <begin position="46"/>
        <end position="85"/>
    </location>
</feature>
<dbReference type="Pfam" id="PF02222">
    <property type="entry name" value="ATP-grasp"/>
    <property type="match status" value="1"/>
</dbReference>
<dbReference type="InParanoid" id="A0A084Q9Z6"/>
<organism evidence="8 9">
    <name type="scientific">Stachybotrys chlorohalonatus (strain IBT 40285)</name>
    <dbReference type="NCBI Taxonomy" id="1283841"/>
    <lineage>
        <taxon>Eukaryota</taxon>
        <taxon>Fungi</taxon>
        <taxon>Dikarya</taxon>
        <taxon>Ascomycota</taxon>
        <taxon>Pezizomycotina</taxon>
        <taxon>Sordariomycetes</taxon>
        <taxon>Hypocreomycetidae</taxon>
        <taxon>Hypocreales</taxon>
        <taxon>Stachybotryaceae</taxon>
        <taxon>Stachybotrys</taxon>
    </lineage>
</organism>
<evidence type="ECO:0000256" key="2">
    <source>
        <dbReference type="ARBA" id="ARBA00022755"/>
    </source>
</evidence>
<feature type="compositionally biased region" description="Low complexity" evidence="6">
    <location>
        <begin position="66"/>
        <end position="75"/>
    </location>
</feature>
<dbReference type="InterPro" id="IPR013815">
    <property type="entry name" value="ATP_grasp_subdomain_1"/>
</dbReference>
<evidence type="ECO:0000256" key="6">
    <source>
        <dbReference type="SAM" id="MobiDB-lite"/>
    </source>
</evidence>
<reference evidence="8 9" key="1">
    <citation type="journal article" date="2014" name="BMC Genomics">
        <title>Comparative genome sequencing reveals chemotype-specific gene clusters in the toxigenic black mold Stachybotrys.</title>
        <authorList>
            <person name="Semeiks J."/>
            <person name="Borek D."/>
            <person name="Otwinowski Z."/>
            <person name="Grishin N.V."/>
        </authorList>
    </citation>
    <scope>NUCLEOTIDE SEQUENCE [LARGE SCALE GENOMIC DNA]</scope>
    <source>
        <strain evidence="8 9">IBT 40285</strain>
    </source>
</reference>
<comment type="pathway">
    <text evidence="4">Purine metabolism.</text>
</comment>
<dbReference type="InterPro" id="IPR011761">
    <property type="entry name" value="ATP-grasp"/>
</dbReference>
<dbReference type="Gene3D" id="3.40.50.20">
    <property type="match status" value="1"/>
</dbReference>
<dbReference type="InterPro" id="IPR016185">
    <property type="entry name" value="PreATP-grasp_dom_sf"/>
</dbReference>
<proteinExistence type="predicted"/>
<protein>
    <recommendedName>
        <fullName evidence="7">ATP-grasp domain-containing protein</fullName>
    </recommendedName>
</protein>
<dbReference type="SUPFAM" id="SSF56059">
    <property type="entry name" value="Glutathione synthetase ATP-binding domain-like"/>
    <property type="match status" value="1"/>
</dbReference>
<keyword evidence="9" id="KW-1185">Reference proteome</keyword>
<dbReference type="OrthoDB" id="10295971at2759"/>
<dbReference type="GO" id="GO:0006164">
    <property type="term" value="P:purine nucleotide biosynthetic process"/>
    <property type="evidence" value="ECO:0007669"/>
    <property type="project" value="UniProtKB-KW"/>
</dbReference>
<dbReference type="Pfam" id="PF22660">
    <property type="entry name" value="RS_preATP-grasp-like"/>
    <property type="match status" value="1"/>
</dbReference>
<keyword evidence="1 5" id="KW-0547">Nucleotide-binding</keyword>
<evidence type="ECO:0000259" key="7">
    <source>
        <dbReference type="PROSITE" id="PS50975"/>
    </source>
</evidence>
<evidence type="ECO:0000256" key="5">
    <source>
        <dbReference type="PROSITE-ProRule" id="PRU00409"/>
    </source>
</evidence>
<evidence type="ECO:0000256" key="1">
    <source>
        <dbReference type="ARBA" id="ARBA00022741"/>
    </source>
</evidence>
<dbReference type="PANTHER" id="PTHR11609">
    <property type="entry name" value="PURINE BIOSYNTHESIS PROTEIN 6/7, PUR6/7"/>
    <property type="match status" value="1"/>
</dbReference>
<dbReference type="AlphaFoldDB" id="A0A084Q9Z6"/>
<dbReference type="HOGENOM" id="CLU_548804_0_0_1"/>
<name>A0A084Q9Z6_STAC4</name>
<keyword evidence="2" id="KW-0658">Purine biosynthesis</keyword>
<feature type="domain" description="ATP-grasp" evidence="7">
    <location>
        <begin position="211"/>
        <end position="420"/>
    </location>
</feature>
<evidence type="ECO:0000313" key="9">
    <source>
        <dbReference type="Proteomes" id="UP000028524"/>
    </source>
</evidence>
<dbReference type="EMBL" id="KL660890">
    <property type="protein sequence ID" value="KFA60781.1"/>
    <property type="molecule type" value="Genomic_DNA"/>
</dbReference>
<evidence type="ECO:0000313" key="8">
    <source>
        <dbReference type="EMBL" id="KFA60781.1"/>
    </source>
</evidence>
<dbReference type="Proteomes" id="UP000028524">
    <property type="component" value="Unassembled WGS sequence"/>
</dbReference>
<dbReference type="Gene3D" id="3.30.1490.20">
    <property type="entry name" value="ATP-grasp fold, A domain"/>
    <property type="match status" value="1"/>
</dbReference>
<dbReference type="PROSITE" id="PS50975">
    <property type="entry name" value="ATP_GRASP"/>
    <property type="match status" value="1"/>
</dbReference>
<dbReference type="PANTHER" id="PTHR11609:SF5">
    <property type="entry name" value="PHOSPHORIBOSYLAMINOIMIDAZOLE CARBOXYLASE"/>
    <property type="match status" value="1"/>
</dbReference>
<dbReference type="STRING" id="1283841.A0A084Q9Z6"/>
<accession>A0A084Q9Z6</accession>
<dbReference type="GO" id="GO:0046872">
    <property type="term" value="F:metal ion binding"/>
    <property type="evidence" value="ECO:0007669"/>
    <property type="project" value="InterPro"/>
</dbReference>
<feature type="compositionally biased region" description="Polar residues" evidence="6">
    <location>
        <begin position="46"/>
        <end position="57"/>
    </location>
</feature>
<dbReference type="SUPFAM" id="SSF52440">
    <property type="entry name" value="PreATP-grasp domain"/>
    <property type="match status" value="1"/>
</dbReference>
<evidence type="ECO:0000256" key="4">
    <source>
        <dbReference type="ARBA" id="ARBA00025704"/>
    </source>
</evidence>
<sequence length="522" mass="57825">MTCLDSLHYPLQLGRAAISWASTIESSNIDTATIADVLQQTITPLQQSTQPVTNTANMDYAPISPPESSDSSLPSQADPQTAPRKPIIGILGGGHFCRMLRQSAKGLPVELVILDRPGCPAKRGVSSSTPDNFDGSHETEAWVRELAAKVDIITVKHEHVNSKVLREIEKNGVAITVDGKSRMKKVEVHPSPDTISITQDKYALKSHLTEHGFYSRDEIQTLILSMGQLSTAVEAMSSYWGYPLFLKSQRPSLYNSSSFKIKNKEDIDKALAALRGQPRYLEKWLPVAKELAVSVERTTYDSEGLTYGSHVVETVYEDGICTQVFNPARIALDLRARALVLACNVVETFTGRGLYTVKMFVLENGNHVSGLWTFDALPRALNQFRAHLCLVANVLETEPVDLNNPPPGWDITETITLNIVASPSTIDLPEFAVPEGVEVIYAEYDNKPTAHERTKEPLMRRYTWGMIPGRKIGHVTFAHASNDMNLEEKIGESIELANKIRREAVQALSEGNEKPRVRFGKH</sequence>
<keyword evidence="3 5" id="KW-0067">ATP-binding</keyword>